<feature type="chain" id="PRO_5043579325" description="Extracellular membrane protein CFEM domain-containing protein" evidence="3">
    <location>
        <begin position="22"/>
        <end position="217"/>
    </location>
</feature>
<reference evidence="4" key="2">
    <citation type="journal article" date="2019" name="IMA Fungus">
        <title>Genome sequencing and comparison of five Tilletia species to identify candidate genes for the detection of regulated species infecting wheat.</title>
        <authorList>
            <person name="Nguyen H.D.T."/>
            <person name="Sultana T."/>
            <person name="Kesanakurti P."/>
            <person name="Hambleton S."/>
        </authorList>
    </citation>
    <scope>NUCLEOTIDE SEQUENCE</scope>
    <source>
        <strain evidence="4">DAOMC 236416</strain>
    </source>
</reference>
<evidence type="ECO:0000313" key="5">
    <source>
        <dbReference type="Proteomes" id="UP000077521"/>
    </source>
</evidence>
<dbReference type="Proteomes" id="UP000077521">
    <property type="component" value="Unassembled WGS sequence"/>
</dbReference>
<evidence type="ECO:0000313" key="4">
    <source>
        <dbReference type="EMBL" id="KAE8254750.1"/>
    </source>
</evidence>
<keyword evidence="2" id="KW-1133">Transmembrane helix</keyword>
<accession>A0A177TA36</accession>
<evidence type="ECO:0000256" key="3">
    <source>
        <dbReference type="SAM" id="SignalP"/>
    </source>
</evidence>
<feature type="compositionally biased region" description="Low complexity" evidence="1">
    <location>
        <begin position="166"/>
        <end position="183"/>
    </location>
</feature>
<sequence length="217" mass="21892">MRPTSLFSLALLGAAATLVRAQDEPQLDPSATCPQQVIDQVIVPCEAQVYKEEAALPGGACSSTDWPCICSLQQGLISCYDLCTGTQPADQIRFNKQECNGQNGVRNIENGGDLGYTFGTLTTTLSGFTSTSAPASAATSTAQASATTTSDASTITSSSLATSVTSASSTTSRSTNAPSATNTGAAARGAQAPSRSSIGVAVSFAGLLMGAFMVLAA</sequence>
<dbReference type="AlphaFoldDB" id="A0A177TA36"/>
<evidence type="ECO:0008006" key="6">
    <source>
        <dbReference type="Google" id="ProtNLM"/>
    </source>
</evidence>
<reference evidence="4" key="1">
    <citation type="submission" date="2016-04" db="EMBL/GenBank/DDBJ databases">
        <authorList>
            <person name="Nguyen H.D."/>
            <person name="Samba Siva P."/>
            <person name="Cullis J."/>
            <person name="Levesque C.A."/>
            <person name="Hambleton S."/>
        </authorList>
    </citation>
    <scope>NUCLEOTIDE SEQUENCE</scope>
    <source>
        <strain evidence="4">DAOMC 236416</strain>
    </source>
</reference>
<name>A0A177TA36_9BASI</name>
<keyword evidence="3" id="KW-0732">Signal</keyword>
<feature type="signal peptide" evidence="3">
    <location>
        <begin position="1"/>
        <end position="21"/>
    </location>
</feature>
<feature type="region of interest" description="Disordered" evidence="1">
    <location>
        <begin position="166"/>
        <end position="192"/>
    </location>
</feature>
<keyword evidence="2" id="KW-0472">Membrane</keyword>
<dbReference type="EMBL" id="LWDF02000180">
    <property type="protein sequence ID" value="KAE8254750.1"/>
    <property type="molecule type" value="Genomic_DNA"/>
</dbReference>
<keyword evidence="5" id="KW-1185">Reference proteome</keyword>
<organism evidence="4 5">
    <name type="scientific">Tilletia indica</name>
    <dbReference type="NCBI Taxonomy" id="43049"/>
    <lineage>
        <taxon>Eukaryota</taxon>
        <taxon>Fungi</taxon>
        <taxon>Dikarya</taxon>
        <taxon>Basidiomycota</taxon>
        <taxon>Ustilaginomycotina</taxon>
        <taxon>Exobasidiomycetes</taxon>
        <taxon>Tilletiales</taxon>
        <taxon>Tilletiaceae</taxon>
        <taxon>Tilletia</taxon>
    </lineage>
</organism>
<comment type="caution">
    <text evidence="4">The sequence shown here is derived from an EMBL/GenBank/DDBJ whole genome shotgun (WGS) entry which is preliminary data.</text>
</comment>
<evidence type="ECO:0000256" key="1">
    <source>
        <dbReference type="SAM" id="MobiDB-lite"/>
    </source>
</evidence>
<evidence type="ECO:0000256" key="2">
    <source>
        <dbReference type="SAM" id="Phobius"/>
    </source>
</evidence>
<gene>
    <name evidence="4" type="ORF">A4X13_0g3294</name>
</gene>
<proteinExistence type="predicted"/>
<keyword evidence="2" id="KW-0812">Transmembrane</keyword>
<feature type="transmembrane region" description="Helical" evidence="2">
    <location>
        <begin position="198"/>
        <end position="216"/>
    </location>
</feature>
<protein>
    <recommendedName>
        <fullName evidence="6">Extracellular membrane protein CFEM domain-containing protein</fullName>
    </recommendedName>
</protein>